<proteinExistence type="predicted"/>
<reference evidence="1" key="1">
    <citation type="submission" date="2017-01" db="EMBL/GenBank/DDBJ databases">
        <title>Genetic analysis of capsular polysaccharide synthesis gene clusters from non-serotypeable of Streptococcus suis.</title>
        <authorList>
            <person name="Qiu X."/>
            <person name="Zheng H."/>
        </authorList>
    </citation>
    <scope>NUCLEOTIDE SEQUENCE</scope>
    <source>
        <strain evidence="1">1218846</strain>
    </source>
</reference>
<dbReference type="EMBL" id="KX870061">
    <property type="protein sequence ID" value="APZ79184.1"/>
    <property type="molecule type" value="Genomic_DNA"/>
</dbReference>
<dbReference type="SUPFAM" id="SSF53756">
    <property type="entry name" value="UDP-Glycosyltransferase/glycogen phosphorylase"/>
    <property type="match status" value="1"/>
</dbReference>
<dbReference type="Gene3D" id="3.40.50.2000">
    <property type="entry name" value="Glycogen Phosphorylase B"/>
    <property type="match status" value="2"/>
</dbReference>
<protein>
    <submittedName>
        <fullName evidence="1">Glycosyltransferase</fullName>
    </submittedName>
</protein>
<gene>
    <name evidence="1" type="primary">cps5J</name>
    <name evidence="1" type="ORF">1218846.seq-orf10</name>
</gene>
<sequence>MKLLHVTATHLKPTGGIPVVLSELVSHQNALTGFEARVLSIKSPVKDINSAYFDFLGDRLFEDYIKFYLPDVVIFHSFYFWEYIKLYKILKKSNISYFIQPHGSFMIESMKKSRIKKTVARALFFDKFVRNSEGIIYLNQSEKRNSLYKSETNLIIPNGIAVEASMREYDYKYKSSSSVEFYYLGRFDINHKGLDILIDSLEMLDNMCEGRTITFSFYGIGDHSQVEYIENRICQLRNINVCNKGPLIGKEKAEHLRGKIMVLTSRYEGFPMTVLEALSYGNPCIVTKETNVLDEVVLNNLGWACTLDAQSIASAMLKAYDDYLTSQEEYFANCVHYVTTEYSWGRIAHISFEELKKFERG</sequence>
<dbReference type="PANTHER" id="PTHR12526">
    <property type="entry name" value="GLYCOSYLTRANSFERASE"/>
    <property type="match status" value="1"/>
</dbReference>
<dbReference type="Pfam" id="PF13692">
    <property type="entry name" value="Glyco_trans_1_4"/>
    <property type="match status" value="1"/>
</dbReference>
<keyword evidence="1" id="KW-0808">Transferase</keyword>
<accession>A0A1P8VRD8</accession>
<dbReference type="AlphaFoldDB" id="A0A1P8VRD8"/>
<organism evidence="1">
    <name type="scientific">Streptococcus suis</name>
    <dbReference type="NCBI Taxonomy" id="1307"/>
    <lineage>
        <taxon>Bacteria</taxon>
        <taxon>Bacillati</taxon>
        <taxon>Bacillota</taxon>
        <taxon>Bacilli</taxon>
        <taxon>Lactobacillales</taxon>
        <taxon>Streptococcaceae</taxon>
        <taxon>Streptococcus</taxon>
    </lineage>
</organism>
<dbReference type="RefSeq" id="WP_087013837.1">
    <property type="nucleotide sequence ID" value="NZ_BDMJ01000034.1"/>
</dbReference>
<evidence type="ECO:0000313" key="1">
    <source>
        <dbReference type="EMBL" id="APZ79184.1"/>
    </source>
</evidence>
<dbReference type="GO" id="GO:0016740">
    <property type="term" value="F:transferase activity"/>
    <property type="evidence" value="ECO:0007669"/>
    <property type="project" value="UniProtKB-KW"/>
</dbReference>
<name>A0A1P8VRD8_STRSU</name>